<dbReference type="EMBL" id="FOGK01000007">
    <property type="protein sequence ID" value="SER46108.1"/>
    <property type="molecule type" value="Genomic_DNA"/>
</dbReference>
<reference evidence="1 2" key="1">
    <citation type="submission" date="2016-10" db="EMBL/GenBank/DDBJ databases">
        <authorList>
            <person name="Varghese N."/>
            <person name="Submissions S."/>
        </authorList>
    </citation>
    <scope>NUCLEOTIDE SEQUENCE [LARGE SCALE GENOMIC DNA]</scope>
    <source>
        <strain evidence="1 2">CGMCC 1.3889</strain>
    </source>
</reference>
<name>A0A1H9PD72_9LACO</name>
<gene>
    <name evidence="1" type="ORF">SAMN04487973_10732</name>
</gene>
<comment type="caution">
    <text evidence="1">The sequence shown here is derived from an EMBL/GenBank/DDBJ whole genome shotgun (WGS) entry which is preliminary data.</text>
</comment>
<organism evidence="1 2">
    <name type="scientific">Pediococcus ethanolidurans</name>
    <dbReference type="NCBI Taxonomy" id="319653"/>
    <lineage>
        <taxon>Bacteria</taxon>
        <taxon>Bacillati</taxon>
        <taxon>Bacillota</taxon>
        <taxon>Bacilli</taxon>
        <taxon>Lactobacillales</taxon>
        <taxon>Lactobacillaceae</taxon>
        <taxon>Pediococcus</taxon>
    </lineage>
</organism>
<evidence type="ECO:0000313" key="2">
    <source>
        <dbReference type="Proteomes" id="UP000182818"/>
    </source>
</evidence>
<protein>
    <submittedName>
        <fullName evidence="1">Uncharacterized protein</fullName>
    </submittedName>
</protein>
<evidence type="ECO:0000313" key="1">
    <source>
        <dbReference type="EMBL" id="SER46108.1"/>
    </source>
</evidence>
<keyword evidence="2" id="KW-1185">Reference proteome</keyword>
<sequence>MKTSLIISISFGRINKFPLNSFLKFQELVKSIFKNISKIKKNDWAVDKLTVKEYGDHFKG</sequence>
<accession>A0A1H9PD72</accession>
<proteinExistence type="predicted"/>
<dbReference type="Proteomes" id="UP000182818">
    <property type="component" value="Unassembled WGS sequence"/>
</dbReference>